<evidence type="ECO:0000313" key="2">
    <source>
        <dbReference type="Proteomes" id="UP000198211"/>
    </source>
</evidence>
<accession>A0A225VB68</accession>
<keyword evidence="2" id="KW-1185">Reference proteome</keyword>
<evidence type="ECO:0000313" key="1">
    <source>
        <dbReference type="EMBL" id="OWZ01700.1"/>
    </source>
</evidence>
<organism evidence="1 2">
    <name type="scientific">Phytophthora megakarya</name>
    <dbReference type="NCBI Taxonomy" id="4795"/>
    <lineage>
        <taxon>Eukaryota</taxon>
        <taxon>Sar</taxon>
        <taxon>Stramenopiles</taxon>
        <taxon>Oomycota</taxon>
        <taxon>Peronosporomycetes</taxon>
        <taxon>Peronosporales</taxon>
        <taxon>Peronosporaceae</taxon>
        <taxon>Phytophthora</taxon>
    </lineage>
</organism>
<comment type="caution">
    <text evidence="1">The sequence shown here is derived from an EMBL/GenBank/DDBJ whole genome shotgun (WGS) entry which is preliminary data.</text>
</comment>
<gene>
    <name evidence="1" type="ORF">PHMEG_00026859</name>
</gene>
<reference evidence="2" key="1">
    <citation type="submission" date="2017-03" db="EMBL/GenBank/DDBJ databases">
        <title>Phytopthora megakarya and P. palmivora, two closely related causual agents of cacao black pod achieved similar genome size and gene model numbers by different mechanisms.</title>
        <authorList>
            <person name="Ali S."/>
            <person name="Shao J."/>
            <person name="Larry D.J."/>
            <person name="Kronmiller B."/>
            <person name="Shen D."/>
            <person name="Strem M.D."/>
            <person name="Melnick R.L."/>
            <person name="Guiltinan M.J."/>
            <person name="Tyler B.M."/>
            <person name="Meinhardt L.W."/>
            <person name="Bailey B.A."/>
        </authorList>
    </citation>
    <scope>NUCLEOTIDE SEQUENCE [LARGE SCALE GENOMIC DNA]</scope>
    <source>
        <strain evidence="2">zdho120</strain>
    </source>
</reference>
<name>A0A225VB68_9STRA</name>
<dbReference type="AlphaFoldDB" id="A0A225VB68"/>
<proteinExistence type="predicted"/>
<protein>
    <submittedName>
        <fullName evidence="1">Uncharacterized protein</fullName>
    </submittedName>
</protein>
<sequence length="87" mass="9832">MKPFLDDRFLLHEGAEDFKDRVFQISLRTESAVFAFLSGHSIRAKGGSSVQREMCKFHRVAKLNDCILACRGRLAEEKIVNLALGHV</sequence>
<dbReference type="Proteomes" id="UP000198211">
    <property type="component" value="Unassembled WGS sequence"/>
</dbReference>
<dbReference type="EMBL" id="NBNE01006656">
    <property type="protein sequence ID" value="OWZ01700.1"/>
    <property type="molecule type" value="Genomic_DNA"/>
</dbReference>